<dbReference type="PANTHER" id="PTHR11709:SF518">
    <property type="entry name" value="MULTICOPPER OXIDASE"/>
    <property type="match status" value="1"/>
</dbReference>
<dbReference type="InterPro" id="IPR045087">
    <property type="entry name" value="Cu-oxidase_fam"/>
</dbReference>
<dbReference type="InterPro" id="IPR008972">
    <property type="entry name" value="Cupredoxin"/>
</dbReference>
<dbReference type="Pfam" id="PF07731">
    <property type="entry name" value="Cu-oxidase_2"/>
    <property type="match status" value="1"/>
</dbReference>
<dbReference type="PROSITE" id="PS00079">
    <property type="entry name" value="MULTICOPPER_OXIDASE1"/>
    <property type="match status" value="1"/>
</dbReference>
<evidence type="ECO:0000313" key="6">
    <source>
        <dbReference type="EMBL" id="RRJ19547.1"/>
    </source>
</evidence>
<keyword evidence="2" id="KW-0560">Oxidoreductase</keyword>
<dbReference type="CDD" id="cd13853">
    <property type="entry name" value="CuRO_1_Tth-MCO_like"/>
    <property type="match status" value="1"/>
</dbReference>
<sequence length="654" mass="71923">MSDTTFRYLSPLPLLCIAAGSFATLAEQPRPLQDPPLLEINRTRHAPLTKSQQQAGAPQPDEASLNWTVTFTRSQLWNPTIGRWDAVNLRSYQGSHVDPKAPYVAPTLRVFPGETIRATLENKLPTDPSCSSHTAAVNSPHCFNGTNMHTHGLWINPAGNSDNVLISINPTVSFQYEYNIPADHPAGTFWYHPHRHGSTAIQVASGMAGALIIQGTRQPTKDQPGDLDLLLTSSANQTFKERTMVFQQIQYGCYTKPTKPGEKPVLKMDANGTYLCDPGDVGEILDYSGFGPGGWSKSGRYTSINGAVQPFFADAKAGQIERWRMVHAGVRDSINLKVVQLKGQPLQGPILAADEQKLLQNACTGAIVPQHQIAADGLTLAAIDTTEVSVFQPGYRWDTLMMFPEGGQYCVIDDAAAASANVDQTPSEPQLLGIVQVADAAGPVTSTLAQQLIQSAKVNISPDMQNAVISDLQAGLRLRHFVPHQDLPETPNKQYLEFNIDTSASPVRFEIDGEPYQPGRIDRELILGNTDEWILTSKLASHPFHIHVNPFQVVAVLDPNGKDVSTYDAVDDFDTTKKFPDPQYRGLKGKWKDTLWVKNALGKSYKVIVRTKYQRYIGDFVLHCHILDHEDQGMMQNVRISLPDGQGGVSKSHH</sequence>
<dbReference type="EMBL" id="RRCF01000004">
    <property type="protein sequence ID" value="RRJ19547.1"/>
    <property type="molecule type" value="Genomic_DNA"/>
</dbReference>
<dbReference type="PROSITE" id="PS00080">
    <property type="entry name" value="MULTICOPPER_OXIDASE2"/>
    <property type="match status" value="1"/>
</dbReference>
<dbReference type="CDD" id="cd13900">
    <property type="entry name" value="CuRO_3_Tth-MCO_like"/>
    <property type="match status" value="1"/>
</dbReference>
<dbReference type="AlphaFoldDB" id="A0A3P3QE98"/>
<evidence type="ECO:0000259" key="4">
    <source>
        <dbReference type="Pfam" id="PF07731"/>
    </source>
</evidence>
<keyword evidence="1" id="KW-0479">Metal-binding</keyword>
<gene>
    <name evidence="6" type="ORF">EIK76_13930</name>
</gene>
<organism evidence="6 7">
    <name type="scientific">Rheinheimera mesophila</name>
    <dbReference type="NCBI Taxonomy" id="1547515"/>
    <lineage>
        <taxon>Bacteria</taxon>
        <taxon>Pseudomonadati</taxon>
        <taxon>Pseudomonadota</taxon>
        <taxon>Gammaproteobacteria</taxon>
        <taxon>Chromatiales</taxon>
        <taxon>Chromatiaceae</taxon>
        <taxon>Rheinheimera</taxon>
    </lineage>
</organism>
<protein>
    <submittedName>
        <fullName evidence="6">Multicopper oxidase family protein</fullName>
    </submittedName>
</protein>
<proteinExistence type="predicted"/>
<dbReference type="PANTHER" id="PTHR11709">
    <property type="entry name" value="MULTI-COPPER OXIDASE"/>
    <property type="match status" value="1"/>
</dbReference>
<dbReference type="Gene3D" id="2.60.40.420">
    <property type="entry name" value="Cupredoxins - blue copper proteins"/>
    <property type="match status" value="3"/>
</dbReference>
<dbReference type="GO" id="GO:0016491">
    <property type="term" value="F:oxidoreductase activity"/>
    <property type="evidence" value="ECO:0007669"/>
    <property type="project" value="UniProtKB-KW"/>
</dbReference>
<dbReference type="Pfam" id="PF07732">
    <property type="entry name" value="Cu-oxidase_3"/>
    <property type="match status" value="1"/>
</dbReference>
<feature type="domain" description="Plastocyanin-like" evidence="4">
    <location>
        <begin position="490"/>
        <end position="639"/>
    </location>
</feature>
<dbReference type="GO" id="GO:0005507">
    <property type="term" value="F:copper ion binding"/>
    <property type="evidence" value="ECO:0007669"/>
    <property type="project" value="InterPro"/>
</dbReference>
<dbReference type="OrthoDB" id="9757546at2"/>
<reference evidence="6 7" key="1">
    <citation type="submission" date="2018-11" db="EMBL/GenBank/DDBJ databases">
        <title>Draft genome analysis of Rheinheimera mesophila isolated from an industrial waste site.</title>
        <authorList>
            <person name="Yu Q."/>
            <person name="Qi Y."/>
            <person name="Zhang H."/>
            <person name="Lu Y."/>
            <person name="Pu J."/>
        </authorList>
    </citation>
    <scope>NUCLEOTIDE SEQUENCE [LARGE SCALE GENOMIC DNA]</scope>
    <source>
        <strain evidence="6 7">IITR13</strain>
    </source>
</reference>
<evidence type="ECO:0000259" key="5">
    <source>
        <dbReference type="Pfam" id="PF07732"/>
    </source>
</evidence>
<dbReference type="InterPro" id="IPR011707">
    <property type="entry name" value="Cu-oxidase-like_N"/>
</dbReference>
<comment type="caution">
    <text evidence="6">The sequence shown here is derived from an EMBL/GenBank/DDBJ whole genome shotgun (WGS) entry which is preliminary data.</text>
</comment>
<accession>A0A3P3QE98</accession>
<evidence type="ECO:0000256" key="3">
    <source>
        <dbReference type="SAM" id="SignalP"/>
    </source>
</evidence>
<dbReference type="InterPro" id="IPR033138">
    <property type="entry name" value="Cu_oxidase_CS"/>
</dbReference>
<dbReference type="InterPro" id="IPR002355">
    <property type="entry name" value="Cu_oxidase_Cu_BS"/>
</dbReference>
<evidence type="ECO:0000256" key="1">
    <source>
        <dbReference type="ARBA" id="ARBA00022723"/>
    </source>
</evidence>
<dbReference type="Proteomes" id="UP000276260">
    <property type="component" value="Unassembled WGS sequence"/>
</dbReference>
<dbReference type="SUPFAM" id="SSF49503">
    <property type="entry name" value="Cupredoxins"/>
    <property type="match status" value="3"/>
</dbReference>
<feature type="domain" description="Plastocyanin-like" evidence="5">
    <location>
        <begin position="144"/>
        <end position="216"/>
    </location>
</feature>
<keyword evidence="3" id="KW-0732">Signal</keyword>
<dbReference type="RefSeq" id="WP_046518502.1">
    <property type="nucleotide sequence ID" value="NZ_LAVS01000002.1"/>
</dbReference>
<feature type="chain" id="PRO_5018749177" evidence="3">
    <location>
        <begin position="27"/>
        <end position="654"/>
    </location>
</feature>
<dbReference type="InterPro" id="IPR011706">
    <property type="entry name" value="Cu-oxidase_C"/>
</dbReference>
<name>A0A3P3QE98_9GAMM</name>
<feature type="signal peptide" evidence="3">
    <location>
        <begin position="1"/>
        <end position="26"/>
    </location>
</feature>
<evidence type="ECO:0000256" key="2">
    <source>
        <dbReference type="ARBA" id="ARBA00023002"/>
    </source>
</evidence>
<evidence type="ECO:0000313" key="7">
    <source>
        <dbReference type="Proteomes" id="UP000276260"/>
    </source>
</evidence>
<keyword evidence="7" id="KW-1185">Reference proteome</keyword>